<keyword evidence="1" id="KW-1133">Transmembrane helix</keyword>
<dbReference type="EMBL" id="BK015555">
    <property type="protein sequence ID" value="DAE12652.1"/>
    <property type="molecule type" value="Genomic_DNA"/>
</dbReference>
<sequence>MHYSIIAVKVLGMIIGAAAFWVVVIEFMWYCYDLGIPM</sequence>
<keyword evidence="1" id="KW-0472">Membrane</keyword>
<name>A0A8S5Q288_9CAUD</name>
<reference evidence="2" key="1">
    <citation type="journal article" date="2021" name="Proc. Natl. Acad. Sci. U.S.A.">
        <title>A Catalog of Tens of Thousands of Viruses from Human Metagenomes Reveals Hidden Associations with Chronic Diseases.</title>
        <authorList>
            <person name="Tisza M.J."/>
            <person name="Buck C.B."/>
        </authorList>
    </citation>
    <scope>NUCLEOTIDE SEQUENCE</scope>
    <source>
        <strain evidence="2">CtOCb13</strain>
    </source>
</reference>
<organism evidence="2">
    <name type="scientific">Siphoviridae sp. ctOCb13</name>
    <dbReference type="NCBI Taxonomy" id="2825477"/>
    <lineage>
        <taxon>Viruses</taxon>
        <taxon>Duplodnaviria</taxon>
        <taxon>Heunggongvirae</taxon>
        <taxon>Uroviricota</taxon>
        <taxon>Caudoviricetes</taxon>
    </lineage>
</organism>
<evidence type="ECO:0000313" key="2">
    <source>
        <dbReference type="EMBL" id="DAE12652.1"/>
    </source>
</evidence>
<proteinExistence type="predicted"/>
<feature type="transmembrane region" description="Helical" evidence="1">
    <location>
        <begin position="6"/>
        <end position="32"/>
    </location>
</feature>
<keyword evidence="1" id="KW-0812">Transmembrane</keyword>
<accession>A0A8S5Q288</accession>
<evidence type="ECO:0000256" key="1">
    <source>
        <dbReference type="SAM" id="Phobius"/>
    </source>
</evidence>
<protein>
    <submittedName>
        <fullName evidence="2">Uncharacterized protein</fullName>
    </submittedName>
</protein>